<name>M7NTL6_PNEMU</name>
<dbReference type="VEuPathDB" id="FungiDB:PNEG_01160"/>
<evidence type="ECO:0000313" key="11">
    <source>
        <dbReference type="Proteomes" id="UP000011958"/>
    </source>
</evidence>
<dbReference type="Proteomes" id="UP000011958">
    <property type="component" value="Unassembled WGS sequence"/>
</dbReference>
<feature type="domain" description="U4/U6.U5 small nuclear ribonucleoprotein 27kDa protein" evidence="9">
    <location>
        <begin position="126"/>
        <end position="179"/>
    </location>
</feature>
<dbReference type="GO" id="GO:0006397">
    <property type="term" value="P:mRNA processing"/>
    <property type="evidence" value="ECO:0007669"/>
    <property type="project" value="UniProtKB-KW"/>
</dbReference>
<feature type="region of interest" description="Disordered" evidence="8">
    <location>
        <begin position="1"/>
        <end position="108"/>
    </location>
</feature>
<keyword evidence="5" id="KW-0507">mRNA processing</keyword>
<evidence type="ECO:0000256" key="1">
    <source>
        <dbReference type="ARBA" id="ARBA00003632"/>
    </source>
</evidence>
<dbReference type="EMBL" id="AFWA02000006">
    <property type="protein sequence ID" value="EMR10446.1"/>
    <property type="molecule type" value="Genomic_DNA"/>
</dbReference>
<evidence type="ECO:0000313" key="10">
    <source>
        <dbReference type="EMBL" id="EMR10446.1"/>
    </source>
</evidence>
<feature type="compositionally biased region" description="Low complexity" evidence="8">
    <location>
        <begin position="16"/>
        <end position="30"/>
    </location>
</feature>
<dbReference type="AlphaFoldDB" id="M7NTL6"/>
<keyword evidence="6" id="KW-0508">mRNA splicing</keyword>
<dbReference type="RefSeq" id="XP_007873075.1">
    <property type="nucleotide sequence ID" value="XM_007874884.2"/>
</dbReference>
<protein>
    <recommendedName>
        <fullName evidence="9">U4/U6.U5 small nuclear ribonucleoprotein 27kDa protein domain-containing protein</fullName>
    </recommendedName>
</protein>
<keyword evidence="11" id="KW-1185">Reference proteome</keyword>
<feature type="compositionally biased region" description="Basic and acidic residues" evidence="8">
    <location>
        <begin position="31"/>
        <end position="52"/>
    </location>
</feature>
<comment type="subunit">
    <text evidence="4">Part of a tri-snRNP complex.</text>
</comment>
<evidence type="ECO:0000256" key="3">
    <source>
        <dbReference type="ARBA" id="ARBA00008218"/>
    </source>
</evidence>
<evidence type="ECO:0000256" key="5">
    <source>
        <dbReference type="ARBA" id="ARBA00022664"/>
    </source>
</evidence>
<evidence type="ECO:0000256" key="6">
    <source>
        <dbReference type="ARBA" id="ARBA00023187"/>
    </source>
</evidence>
<dbReference type="PANTHER" id="PTHR31077:SF1">
    <property type="entry name" value="U4_U6.U5 SMALL NUCLEAR RIBONUCLEOPROTEIN 27 KDA PROTEIN"/>
    <property type="match status" value="1"/>
</dbReference>
<feature type="compositionally biased region" description="Basic and acidic residues" evidence="8">
    <location>
        <begin position="96"/>
        <end position="108"/>
    </location>
</feature>
<evidence type="ECO:0000256" key="8">
    <source>
        <dbReference type="SAM" id="MobiDB-lite"/>
    </source>
</evidence>
<keyword evidence="7" id="KW-0539">Nucleus</keyword>
<accession>M7NTL6</accession>
<feature type="compositionally biased region" description="Basic and acidic residues" evidence="8">
    <location>
        <begin position="1"/>
        <end position="15"/>
    </location>
</feature>
<evidence type="ECO:0000256" key="4">
    <source>
        <dbReference type="ARBA" id="ARBA00011825"/>
    </source>
</evidence>
<comment type="function">
    <text evidence="1">May play a role in mRNA splicing.</text>
</comment>
<dbReference type="STRING" id="1069680.M7NTL6"/>
<comment type="subcellular location">
    <subcellularLocation>
        <location evidence="2">Nucleus</location>
    </subcellularLocation>
</comment>
<dbReference type="GO" id="GO:0008380">
    <property type="term" value="P:RNA splicing"/>
    <property type="evidence" value="ECO:0007669"/>
    <property type="project" value="UniProtKB-KW"/>
</dbReference>
<evidence type="ECO:0000256" key="2">
    <source>
        <dbReference type="ARBA" id="ARBA00004123"/>
    </source>
</evidence>
<dbReference type="HOGENOM" id="CLU_075596_2_1_1"/>
<organism evidence="10 11">
    <name type="scientific">Pneumocystis murina (strain B123)</name>
    <name type="common">Mouse pneumocystis pneumonia agent</name>
    <name type="synonym">Pneumocystis carinii f. sp. muris</name>
    <dbReference type="NCBI Taxonomy" id="1069680"/>
    <lineage>
        <taxon>Eukaryota</taxon>
        <taxon>Fungi</taxon>
        <taxon>Dikarya</taxon>
        <taxon>Ascomycota</taxon>
        <taxon>Taphrinomycotina</taxon>
        <taxon>Pneumocystomycetes</taxon>
        <taxon>Pneumocystaceae</taxon>
        <taxon>Pneumocystis</taxon>
    </lineage>
</organism>
<proteinExistence type="inferred from homology"/>
<dbReference type="PANTHER" id="PTHR31077">
    <property type="entry name" value="U4/U6.U5 SMALL NUCLEAR RIBONUCLEOPROTEIN 27 KDA PROTEIN"/>
    <property type="match status" value="1"/>
</dbReference>
<dbReference type="Pfam" id="PF08648">
    <property type="entry name" value="SNRNP27"/>
    <property type="match status" value="1"/>
</dbReference>
<dbReference type="GO" id="GO:0071011">
    <property type="term" value="C:precatalytic spliceosome"/>
    <property type="evidence" value="ECO:0007669"/>
    <property type="project" value="TreeGrafter"/>
</dbReference>
<comment type="similarity">
    <text evidence="3">Belongs to the SNUT3 family.</text>
</comment>
<gene>
    <name evidence="10" type="ORF">PNEG_01160</name>
</gene>
<comment type="caution">
    <text evidence="10">The sequence shown here is derived from an EMBL/GenBank/DDBJ whole genome shotgun (WGS) entry which is preliminary data.</text>
</comment>
<reference evidence="11" key="1">
    <citation type="journal article" date="2016" name="Nat. Commun.">
        <title>Genome analysis of three Pneumocystis species reveals adaptation mechanisms to life exclusively in mammalian hosts.</title>
        <authorList>
            <person name="Ma L."/>
            <person name="Chen Z."/>
            <person name="Huang D.W."/>
            <person name="Kutty G."/>
            <person name="Ishihara M."/>
            <person name="Wang H."/>
            <person name="Abouelleil A."/>
            <person name="Bishop L."/>
            <person name="Davey E."/>
            <person name="Deng R."/>
            <person name="Deng X."/>
            <person name="Fan L."/>
            <person name="Fantoni G."/>
            <person name="Fitzgerald M."/>
            <person name="Gogineni E."/>
            <person name="Goldberg J.M."/>
            <person name="Handley G."/>
            <person name="Hu X."/>
            <person name="Huber C."/>
            <person name="Jiao X."/>
            <person name="Jones K."/>
            <person name="Levin J.Z."/>
            <person name="Liu Y."/>
            <person name="Macdonald P."/>
            <person name="Melnikov A."/>
            <person name="Raley C."/>
            <person name="Sassi M."/>
            <person name="Sherman B.T."/>
            <person name="Song X."/>
            <person name="Sykes S."/>
            <person name="Tran B."/>
            <person name="Walsh L."/>
            <person name="Xia Y."/>
            <person name="Yang J."/>
            <person name="Young S."/>
            <person name="Zeng Q."/>
            <person name="Zheng X."/>
            <person name="Stephens R."/>
            <person name="Nusbaum C."/>
            <person name="Birren B.W."/>
            <person name="Azadi P."/>
            <person name="Lempicki R.A."/>
            <person name="Cuomo C.A."/>
            <person name="Kovacs J.A."/>
        </authorList>
    </citation>
    <scope>NUCLEOTIDE SEQUENCE [LARGE SCALE GENOMIC DNA]</scope>
    <source>
        <strain evidence="11">B123</strain>
    </source>
</reference>
<dbReference type="eggNOG" id="KOG3263">
    <property type="taxonomic scope" value="Eukaryota"/>
</dbReference>
<feature type="compositionally biased region" description="Polar residues" evidence="8">
    <location>
        <begin position="77"/>
        <end position="95"/>
    </location>
</feature>
<dbReference type="InterPro" id="IPR013957">
    <property type="entry name" value="SNRNP27"/>
</dbReference>
<dbReference type="GeneID" id="19894857"/>
<dbReference type="OMA" id="HINMESP"/>
<evidence type="ECO:0000256" key="7">
    <source>
        <dbReference type="ARBA" id="ARBA00023242"/>
    </source>
</evidence>
<dbReference type="OrthoDB" id="21368at2759"/>
<sequence>MSRKYSLKDDQRWERSPSNIRRSRSRSPYSDSKHICLKDKSYERKRSKERYSSRSGRNYTVSHRSDNNPHVRRRSISPLSRYSVSPQGYKNTNRSSELKDDSVSSKHLKSDIKTLNNLKVDDIDNETSQMEAILGFSGFKTTHQQKVEGNDVGIVYKVKPTKYRQYMNRRGGFNRPLDTDNPKR</sequence>
<evidence type="ECO:0000259" key="9">
    <source>
        <dbReference type="Pfam" id="PF08648"/>
    </source>
</evidence>